<reference evidence="13 14" key="1">
    <citation type="submission" date="2019-01" db="EMBL/GenBank/DDBJ databases">
        <authorList>
            <consortium name="Pathogen Informatics"/>
        </authorList>
    </citation>
    <scope>NUCLEOTIDE SEQUENCE [LARGE SCALE GENOMIC DNA]</scope>
    <source>
        <strain evidence="13 14">NCTC10138</strain>
    </source>
</reference>
<evidence type="ECO:0000256" key="3">
    <source>
        <dbReference type="ARBA" id="ARBA00022598"/>
    </source>
</evidence>
<dbReference type="InterPro" id="IPR050081">
    <property type="entry name" value="Ile-tRNA_ligase"/>
</dbReference>
<evidence type="ECO:0000313" key="13">
    <source>
        <dbReference type="EMBL" id="VEU80825.1"/>
    </source>
</evidence>
<dbReference type="InterPro" id="IPR002301">
    <property type="entry name" value="Ile-tRNA-ligase"/>
</dbReference>
<evidence type="ECO:0000256" key="9">
    <source>
        <dbReference type="ARBA" id="ARBA00048359"/>
    </source>
</evidence>
<dbReference type="HAMAP" id="MF_02002">
    <property type="entry name" value="Ile_tRNA_synth_type1"/>
    <property type="match status" value="1"/>
</dbReference>
<dbReference type="EMBL" id="LR215048">
    <property type="protein sequence ID" value="VEU80825.1"/>
    <property type="molecule type" value="Genomic_DNA"/>
</dbReference>
<dbReference type="InterPro" id="IPR033708">
    <property type="entry name" value="Anticodon_Ile_BEm"/>
</dbReference>
<dbReference type="InterPro" id="IPR001412">
    <property type="entry name" value="aa-tRNA-synth_I_CS"/>
</dbReference>
<comment type="cofactor">
    <cofactor evidence="10">
        <name>Zn(2+)</name>
        <dbReference type="ChEBI" id="CHEBI:29105"/>
    </cofactor>
    <text evidence="10">Binds 1 zinc ion per subunit.</text>
</comment>
<dbReference type="GO" id="GO:0000049">
    <property type="term" value="F:tRNA binding"/>
    <property type="evidence" value="ECO:0007669"/>
    <property type="project" value="InterPro"/>
</dbReference>
<dbReference type="GO" id="GO:0006428">
    <property type="term" value="P:isoleucyl-tRNA aminoacylation"/>
    <property type="evidence" value="ECO:0007669"/>
    <property type="project" value="UniProtKB-UniRule"/>
</dbReference>
<dbReference type="Pfam" id="PF08264">
    <property type="entry name" value="Anticodon_1"/>
    <property type="match status" value="1"/>
</dbReference>
<keyword evidence="4 10" id="KW-0547">Nucleotide-binding</keyword>
<feature type="binding site" evidence="10">
    <location>
        <position position="888"/>
    </location>
    <ligand>
        <name>Zn(2+)</name>
        <dbReference type="ChEBI" id="CHEBI:29105"/>
    </ligand>
</feature>
<dbReference type="GO" id="GO:0005524">
    <property type="term" value="F:ATP binding"/>
    <property type="evidence" value="ECO:0007669"/>
    <property type="project" value="UniProtKB-UniRule"/>
</dbReference>
<dbReference type="SUPFAM" id="SSF47323">
    <property type="entry name" value="Anticodon-binding domain of a subclass of class I aminoacyl-tRNA synthetases"/>
    <property type="match status" value="1"/>
</dbReference>
<dbReference type="PRINTS" id="PR00984">
    <property type="entry name" value="TRNASYNTHILE"/>
</dbReference>
<evidence type="ECO:0000256" key="8">
    <source>
        <dbReference type="ARBA" id="ARBA00025217"/>
    </source>
</evidence>
<keyword evidence="6 10" id="KW-0648">Protein biosynthesis</keyword>
<keyword evidence="14" id="KW-1185">Reference proteome</keyword>
<comment type="subunit">
    <text evidence="10">Monomer.</text>
</comment>
<dbReference type="Pfam" id="PF00133">
    <property type="entry name" value="tRNA-synt_1"/>
    <property type="match status" value="1"/>
</dbReference>
<dbReference type="GO" id="GO:0008270">
    <property type="term" value="F:zinc ion binding"/>
    <property type="evidence" value="ECO:0007669"/>
    <property type="project" value="UniProtKB-UniRule"/>
</dbReference>
<dbReference type="InterPro" id="IPR013155">
    <property type="entry name" value="M/V/L/I-tRNA-synth_anticd-bd"/>
</dbReference>
<comment type="catalytic activity">
    <reaction evidence="9 10">
        <text>tRNA(Ile) + L-isoleucine + ATP = L-isoleucyl-tRNA(Ile) + AMP + diphosphate</text>
        <dbReference type="Rhea" id="RHEA:11060"/>
        <dbReference type="Rhea" id="RHEA-COMP:9666"/>
        <dbReference type="Rhea" id="RHEA-COMP:9695"/>
        <dbReference type="ChEBI" id="CHEBI:30616"/>
        <dbReference type="ChEBI" id="CHEBI:33019"/>
        <dbReference type="ChEBI" id="CHEBI:58045"/>
        <dbReference type="ChEBI" id="CHEBI:78442"/>
        <dbReference type="ChEBI" id="CHEBI:78528"/>
        <dbReference type="ChEBI" id="CHEBI:456215"/>
        <dbReference type="EC" id="6.1.1.5"/>
    </reaction>
</comment>
<feature type="binding site" evidence="10">
    <location>
        <position position="548"/>
    </location>
    <ligand>
        <name>L-isoleucyl-5'-AMP</name>
        <dbReference type="ChEBI" id="CHEBI:178002"/>
    </ligand>
</feature>
<dbReference type="PANTHER" id="PTHR42765:SF1">
    <property type="entry name" value="ISOLEUCINE--TRNA LIGASE, MITOCHONDRIAL"/>
    <property type="match status" value="1"/>
</dbReference>
<feature type="domain" description="Aminoacyl-tRNA synthetase class Ia" evidence="11">
    <location>
        <begin position="28"/>
        <end position="628"/>
    </location>
</feature>
<dbReference type="SUPFAM" id="SSF50677">
    <property type="entry name" value="ValRS/IleRS/LeuRS editing domain"/>
    <property type="match status" value="1"/>
</dbReference>
<dbReference type="PROSITE" id="PS00178">
    <property type="entry name" value="AA_TRNA_LIGASE_I"/>
    <property type="match status" value="1"/>
</dbReference>
<dbReference type="STRING" id="1278311.GCA_000428705_00205"/>
<gene>
    <name evidence="10 13" type="primary">ileS</name>
    <name evidence="13" type="ORF">NCTC10138_01211</name>
</gene>
<comment type="function">
    <text evidence="8 10">Catalyzes the attachment of isoleucine to tRNA(Ile). As IleRS can inadvertently accommodate and process structurally similar amino acids such as valine, to avoid such errors it has two additional distinct tRNA(Ile)-dependent editing activities. One activity is designated as 'pretransfer' editing and involves the hydrolysis of activated Val-AMP. The other activity is designated 'posttransfer' editing and involves deacylation of mischarged Val-tRNA(Ile).</text>
</comment>
<proteinExistence type="inferred from homology"/>
<comment type="similarity">
    <text evidence="1 10">Belongs to the class-I aminoacyl-tRNA synthetase family. IleS type 1 subfamily.</text>
</comment>
<dbReference type="CDD" id="cd07960">
    <property type="entry name" value="Anticodon_Ia_Ile_BEm"/>
    <property type="match status" value="1"/>
</dbReference>
<evidence type="ECO:0000259" key="12">
    <source>
        <dbReference type="Pfam" id="PF08264"/>
    </source>
</evidence>
<keyword evidence="10" id="KW-0479">Metal-binding</keyword>
<evidence type="ECO:0000313" key="14">
    <source>
        <dbReference type="Proteomes" id="UP000289841"/>
    </source>
</evidence>
<protein>
    <recommendedName>
        <fullName evidence="10">Isoleucine--tRNA ligase</fullName>
        <ecNumber evidence="10">6.1.1.5</ecNumber>
    </recommendedName>
    <alternativeName>
        <fullName evidence="10">Isoleucyl-tRNA synthetase</fullName>
        <shortName evidence="10">IleRS</shortName>
    </alternativeName>
</protein>
<dbReference type="InterPro" id="IPR009080">
    <property type="entry name" value="tRNAsynth_Ia_anticodon-bd"/>
</dbReference>
<dbReference type="OrthoDB" id="9810365at2"/>
<evidence type="ECO:0000256" key="4">
    <source>
        <dbReference type="ARBA" id="ARBA00022741"/>
    </source>
</evidence>
<evidence type="ECO:0000256" key="7">
    <source>
        <dbReference type="ARBA" id="ARBA00023146"/>
    </source>
</evidence>
<feature type="binding site" evidence="10">
    <location>
        <position position="872"/>
    </location>
    <ligand>
        <name>Zn(2+)</name>
        <dbReference type="ChEBI" id="CHEBI:29105"/>
    </ligand>
</feature>
<evidence type="ECO:0000256" key="10">
    <source>
        <dbReference type="HAMAP-Rule" id="MF_02002"/>
    </source>
</evidence>
<dbReference type="Gene3D" id="1.10.730.20">
    <property type="match status" value="1"/>
</dbReference>
<evidence type="ECO:0000256" key="5">
    <source>
        <dbReference type="ARBA" id="ARBA00022840"/>
    </source>
</evidence>
<dbReference type="Gene3D" id="3.40.50.620">
    <property type="entry name" value="HUPs"/>
    <property type="match status" value="2"/>
</dbReference>
<dbReference type="InterPro" id="IPR002300">
    <property type="entry name" value="aa-tRNA-synth_Ia"/>
</dbReference>
<comment type="domain">
    <text evidence="10">IleRS has two distinct active sites: one for aminoacylation and one for editing. The misactivated valine is translocated from the active site to the editing site, which sterically excludes the correctly activated isoleucine. The single editing site contains two valyl binding pockets, one specific for each substrate (Val-AMP or Val-tRNA(Ile)).</text>
</comment>
<organism evidence="13 14">
    <name type="scientific">Haploplasma axanthum</name>
    <name type="common">Acholeplasma axanthum</name>
    <dbReference type="NCBI Taxonomy" id="29552"/>
    <lineage>
        <taxon>Bacteria</taxon>
        <taxon>Bacillati</taxon>
        <taxon>Mycoplasmatota</taxon>
        <taxon>Mollicutes</taxon>
        <taxon>Acholeplasmatales</taxon>
        <taxon>Acholeplasmataceae</taxon>
        <taxon>Haploplasma</taxon>
    </lineage>
</organism>
<sequence length="902" mass="105027">MELKDTLLMPKTEFQMRGNLGVREEEFQKRWKEMDLYNKVLEKNKDNTPFILHDGPPYANGNIHVGHALQKTLKDFVLRYKTMAGFYVPFIPGWDTHGLPIENEVVKKGLKRSEVSRKEFREKCEEFALQQVQKQKEQFMRLGVLGDWDNPYLTLDKSFIADQIQVFGKMVERNLIYRGLKPVYWSPSSESAFAEAEIEYQDKNSISIYFALPIVENEELKGANLLVWTTTPWTLPANLAVSVHPRMNYVLVNADGKKYVILNSLLNTLKEKLGWENVEVLKEFLGKDLEYVKYRHPLYNRVSPVILGEHVTDTDGTGLVHTAPGHGDDDYQVGLLYKLDILSPVDAKGYMTEEAGKYAGMFYEDANKEIVKDMDELGFLLKQDIITHSYPHDWRTRKPVIFRATPQWFASIDPLRKDLLEEIKKVNWTPSWGEVRLSNMIEGRGDWVISRQRVWGVPLPIFYLENGEAILDYQVIKHVSDLFREYGANIWYEWDAKDLLPKGYKNALSPNNIYEKEMDIMDVWFDSGSSYKVLDERGLPFPADLYLEGSDQYRGWFNSSLITSVAINGVAPYKNVVSHGFVLDGKGYKMSKSLGNTIDPLKIMKQQGADIIRLWAATTAYQSDVRISDELIKQTAESYRKIRNTFRFVLGNLFDFNPEENYISYSMRGRINRVMTLKYRSVINAVIDAYDAYEFDKVYRIIMPFIINDLSAFYLDFAKDVLYIEAQNNFERRAIQSTLYDIILGLLKVLNPIIPHTTSEAYWELPFHKEEDIYLESMPSKNEFTDEVLLKNFEIFEEMREKVLKELEIARNEKVIGKSLESRIDLQLTKEQIDAIKYLEVDLELVLISSNVNVEESDSFRVKVSKFEGEVCERCWRTFKVLNEKHLCDRCNKIVEDFKWTF</sequence>
<dbReference type="FunFam" id="3.40.50.620:FF:000152">
    <property type="entry name" value="Isoleucine--tRNA ligase"/>
    <property type="match status" value="1"/>
</dbReference>
<dbReference type="Gene3D" id="1.10.10.830">
    <property type="entry name" value="Ile-tRNA synthetase CP2 domain-like"/>
    <property type="match status" value="1"/>
</dbReference>
<dbReference type="EC" id="6.1.1.5" evidence="10"/>
<keyword evidence="3 10" id="KW-0436">Ligase</keyword>
<keyword evidence="10" id="KW-0862">Zinc</keyword>
<keyword evidence="7 10" id="KW-0030">Aminoacyl-tRNA synthetase</keyword>
<dbReference type="SUPFAM" id="SSF52374">
    <property type="entry name" value="Nucleotidylyl transferase"/>
    <property type="match status" value="1"/>
</dbReference>
<dbReference type="Proteomes" id="UP000289841">
    <property type="component" value="Chromosome"/>
</dbReference>
<dbReference type="PANTHER" id="PTHR42765">
    <property type="entry name" value="SOLEUCYL-TRNA SYNTHETASE"/>
    <property type="match status" value="1"/>
</dbReference>
<feature type="domain" description="Methionyl/Valyl/Leucyl/Isoleucyl-tRNA synthetase anticodon-binding" evidence="12">
    <location>
        <begin position="674"/>
        <end position="824"/>
    </location>
</feature>
<evidence type="ECO:0000256" key="1">
    <source>
        <dbReference type="ARBA" id="ARBA00006887"/>
    </source>
</evidence>
<name>A0A449BEH0_HAPAX</name>
<dbReference type="GO" id="GO:0004822">
    <property type="term" value="F:isoleucine-tRNA ligase activity"/>
    <property type="evidence" value="ECO:0007669"/>
    <property type="project" value="UniProtKB-UniRule"/>
</dbReference>
<evidence type="ECO:0000259" key="11">
    <source>
        <dbReference type="Pfam" id="PF00133"/>
    </source>
</evidence>
<keyword evidence="2 10" id="KW-0963">Cytoplasm</keyword>
<dbReference type="GO" id="GO:0005829">
    <property type="term" value="C:cytosol"/>
    <property type="evidence" value="ECO:0007669"/>
    <property type="project" value="TreeGrafter"/>
</dbReference>
<evidence type="ECO:0000256" key="2">
    <source>
        <dbReference type="ARBA" id="ARBA00022490"/>
    </source>
</evidence>
<dbReference type="InterPro" id="IPR023585">
    <property type="entry name" value="Ile-tRNA-ligase_type1"/>
</dbReference>
<evidence type="ECO:0000256" key="6">
    <source>
        <dbReference type="ARBA" id="ARBA00022917"/>
    </source>
</evidence>
<dbReference type="CDD" id="cd00818">
    <property type="entry name" value="IleRS_core"/>
    <property type="match status" value="1"/>
</dbReference>
<feature type="binding site" evidence="10">
    <location>
        <position position="891"/>
    </location>
    <ligand>
        <name>Zn(2+)</name>
        <dbReference type="ChEBI" id="CHEBI:29105"/>
    </ligand>
</feature>
<keyword evidence="5 10" id="KW-0067">ATP-binding</keyword>
<comment type="subcellular location">
    <subcellularLocation>
        <location evidence="10">Cytoplasm</location>
    </subcellularLocation>
</comment>
<dbReference type="GO" id="GO:0002161">
    <property type="term" value="F:aminoacyl-tRNA deacylase activity"/>
    <property type="evidence" value="ECO:0007669"/>
    <property type="project" value="InterPro"/>
</dbReference>
<dbReference type="InterPro" id="IPR009008">
    <property type="entry name" value="Val/Leu/Ile-tRNA-synth_edit"/>
</dbReference>
<dbReference type="NCBIfam" id="TIGR00392">
    <property type="entry name" value="ileS"/>
    <property type="match status" value="1"/>
</dbReference>
<dbReference type="KEGG" id="aaxa:NCTC10138_01211"/>
<dbReference type="AlphaFoldDB" id="A0A449BEH0"/>
<feature type="short sequence motif" description="'HIGH' region" evidence="10">
    <location>
        <begin position="57"/>
        <end position="67"/>
    </location>
</feature>
<accession>A0A449BEH0</accession>
<feature type="short sequence motif" description="'KMSKS' region" evidence="10">
    <location>
        <begin position="589"/>
        <end position="593"/>
    </location>
</feature>
<feature type="binding site" evidence="10">
    <location>
        <position position="592"/>
    </location>
    <ligand>
        <name>ATP</name>
        <dbReference type="ChEBI" id="CHEBI:30616"/>
    </ligand>
</feature>
<dbReference type="InterPro" id="IPR014729">
    <property type="entry name" value="Rossmann-like_a/b/a_fold"/>
</dbReference>
<feature type="binding site" evidence="10">
    <location>
        <position position="875"/>
    </location>
    <ligand>
        <name>Zn(2+)</name>
        <dbReference type="ChEBI" id="CHEBI:29105"/>
    </ligand>
</feature>